<evidence type="ECO:0000313" key="3">
    <source>
        <dbReference type="Proteomes" id="UP000267821"/>
    </source>
</evidence>
<evidence type="ECO:0000313" key="2">
    <source>
        <dbReference type="EMBL" id="RPB22345.1"/>
    </source>
</evidence>
<feature type="compositionally biased region" description="Basic residues" evidence="1">
    <location>
        <begin position="1"/>
        <end position="11"/>
    </location>
</feature>
<reference evidence="2 3" key="1">
    <citation type="journal article" date="2018" name="Nat. Ecol. Evol.">
        <title>Pezizomycetes genomes reveal the molecular basis of ectomycorrhizal truffle lifestyle.</title>
        <authorList>
            <person name="Murat C."/>
            <person name="Payen T."/>
            <person name="Noel B."/>
            <person name="Kuo A."/>
            <person name="Morin E."/>
            <person name="Chen J."/>
            <person name="Kohler A."/>
            <person name="Krizsan K."/>
            <person name="Balestrini R."/>
            <person name="Da Silva C."/>
            <person name="Montanini B."/>
            <person name="Hainaut M."/>
            <person name="Levati E."/>
            <person name="Barry K.W."/>
            <person name="Belfiori B."/>
            <person name="Cichocki N."/>
            <person name="Clum A."/>
            <person name="Dockter R.B."/>
            <person name="Fauchery L."/>
            <person name="Guy J."/>
            <person name="Iotti M."/>
            <person name="Le Tacon F."/>
            <person name="Lindquist E.A."/>
            <person name="Lipzen A."/>
            <person name="Malagnac F."/>
            <person name="Mello A."/>
            <person name="Molinier V."/>
            <person name="Miyauchi S."/>
            <person name="Poulain J."/>
            <person name="Riccioni C."/>
            <person name="Rubini A."/>
            <person name="Sitrit Y."/>
            <person name="Splivallo R."/>
            <person name="Traeger S."/>
            <person name="Wang M."/>
            <person name="Zifcakova L."/>
            <person name="Wipf D."/>
            <person name="Zambonelli A."/>
            <person name="Paolocci F."/>
            <person name="Nowrousian M."/>
            <person name="Ottonello S."/>
            <person name="Baldrian P."/>
            <person name="Spatafora J.W."/>
            <person name="Henrissat B."/>
            <person name="Nagy L.G."/>
            <person name="Aury J.M."/>
            <person name="Wincker P."/>
            <person name="Grigoriev I.V."/>
            <person name="Bonfante P."/>
            <person name="Martin F.M."/>
        </authorList>
    </citation>
    <scope>NUCLEOTIDE SEQUENCE [LARGE SCALE GENOMIC DNA]</scope>
    <source>
        <strain evidence="2 3">ATCC MYA-4762</strain>
    </source>
</reference>
<sequence>MEQGRSQKRQRSVLQQTRHQFFTTGRVEASSDNQEASSGKQEPASDEEADETEAASDEAEDADGESQAISGQVSSAEEEDQVTDDPGGARCDESIVRVSSSEGRKTIEYGNTPQVSSSKGPNTIECGDILRVSSNKGRKTIEYGDIPRVSSSQGRKSLEYGARVIGQATLRDRVLILLSSLKPDNDVDIPLTATSDEIAMVLTAKHLWAPQLVALFQHYPVTCHHHPYLHHSGYPA</sequence>
<keyword evidence="3" id="KW-1185">Reference proteome</keyword>
<protein>
    <submittedName>
        <fullName evidence="2">Uncharacterized protein</fullName>
    </submittedName>
</protein>
<proteinExistence type="predicted"/>
<feature type="compositionally biased region" description="Polar residues" evidence="1">
    <location>
        <begin position="109"/>
        <end position="121"/>
    </location>
</feature>
<organism evidence="2 3">
    <name type="scientific">Terfezia boudieri ATCC MYA-4762</name>
    <dbReference type="NCBI Taxonomy" id="1051890"/>
    <lineage>
        <taxon>Eukaryota</taxon>
        <taxon>Fungi</taxon>
        <taxon>Dikarya</taxon>
        <taxon>Ascomycota</taxon>
        <taxon>Pezizomycotina</taxon>
        <taxon>Pezizomycetes</taxon>
        <taxon>Pezizales</taxon>
        <taxon>Pezizaceae</taxon>
        <taxon>Terfezia</taxon>
    </lineage>
</organism>
<feature type="region of interest" description="Disordered" evidence="1">
    <location>
        <begin position="1"/>
        <end position="123"/>
    </location>
</feature>
<evidence type="ECO:0000256" key="1">
    <source>
        <dbReference type="SAM" id="MobiDB-lite"/>
    </source>
</evidence>
<dbReference type="EMBL" id="ML121552">
    <property type="protein sequence ID" value="RPB22345.1"/>
    <property type="molecule type" value="Genomic_DNA"/>
</dbReference>
<dbReference type="AlphaFoldDB" id="A0A3N4LWD3"/>
<accession>A0A3N4LWD3</accession>
<gene>
    <name evidence="2" type="ORF">L211DRAFT_334490</name>
</gene>
<feature type="compositionally biased region" description="Acidic residues" evidence="1">
    <location>
        <begin position="44"/>
        <end position="64"/>
    </location>
</feature>
<dbReference type="Proteomes" id="UP000267821">
    <property type="component" value="Unassembled WGS sequence"/>
</dbReference>
<feature type="compositionally biased region" description="Polar residues" evidence="1">
    <location>
        <begin position="30"/>
        <end position="40"/>
    </location>
</feature>
<dbReference type="InParanoid" id="A0A3N4LWD3"/>
<name>A0A3N4LWD3_9PEZI</name>
<feature type="compositionally biased region" description="Polar residues" evidence="1">
    <location>
        <begin position="12"/>
        <end position="23"/>
    </location>
</feature>